<comment type="caution">
    <text evidence="2">The sequence shown here is derived from an EMBL/GenBank/DDBJ whole genome shotgun (WGS) entry which is preliminary data.</text>
</comment>
<sequence>MSAFARICSWVDSCWDGKRNYRLLLIPNFATIAIWMTLFSRGNVVAEGVFWSAQAAWVAFVGWRWWVVMKRASIEQDRKYDRVGKFRLAREYWNTESATAALDRKKKTHG</sequence>
<organism evidence="2 3">
    <name type="scientific">Sphingobium lactosutens DS20</name>
    <dbReference type="NCBI Taxonomy" id="1331060"/>
    <lineage>
        <taxon>Bacteria</taxon>
        <taxon>Pseudomonadati</taxon>
        <taxon>Pseudomonadota</taxon>
        <taxon>Alphaproteobacteria</taxon>
        <taxon>Sphingomonadales</taxon>
        <taxon>Sphingomonadaceae</taxon>
        <taxon>Sphingobium</taxon>
    </lineage>
</organism>
<keyword evidence="3" id="KW-1185">Reference proteome</keyword>
<accession>T0HR94</accession>
<reference evidence="2 3" key="1">
    <citation type="journal article" date="2013" name="Genome Announc.">
        <title>Draft Genome Sequence of Sphingobium lactosutens Strain DS20T, Isolated from a Hexachlorocyclohexane Dumpsite.</title>
        <authorList>
            <person name="Kumar R."/>
            <person name="Dwivedi V."/>
            <person name="Negi V."/>
            <person name="Khurana J.P."/>
            <person name="Lal R."/>
        </authorList>
    </citation>
    <scope>NUCLEOTIDE SEQUENCE [LARGE SCALE GENOMIC DNA]</scope>
    <source>
        <strain evidence="2 3">DS20</strain>
    </source>
</reference>
<protein>
    <submittedName>
        <fullName evidence="2">Uncharacterized protein</fullName>
    </submittedName>
</protein>
<dbReference type="PATRIC" id="fig|1331060.3.peg.1920"/>
<evidence type="ECO:0000313" key="3">
    <source>
        <dbReference type="Proteomes" id="UP000015531"/>
    </source>
</evidence>
<proteinExistence type="predicted"/>
<feature type="transmembrane region" description="Helical" evidence="1">
    <location>
        <begin position="21"/>
        <end position="38"/>
    </location>
</feature>
<dbReference type="AlphaFoldDB" id="T0HR94"/>
<dbReference type="Proteomes" id="UP000015531">
    <property type="component" value="Unassembled WGS sequence"/>
</dbReference>
<keyword evidence="1" id="KW-0472">Membrane</keyword>
<evidence type="ECO:0000256" key="1">
    <source>
        <dbReference type="SAM" id="Phobius"/>
    </source>
</evidence>
<keyword evidence="1" id="KW-1133">Transmembrane helix</keyword>
<dbReference type="RefSeq" id="WP_021225744.1">
    <property type="nucleotide sequence ID" value="NZ_ATDP01000082.1"/>
</dbReference>
<gene>
    <name evidence="2" type="ORF">RLDS_10065</name>
</gene>
<evidence type="ECO:0000313" key="2">
    <source>
        <dbReference type="EMBL" id="EQB15612.1"/>
    </source>
</evidence>
<feature type="transmembrane region" description="Helical" evidence="1">
    <location>
        <begin position="50"/>
        <end position="69"/>
    </location>
</feature>
<name>T0HR94_9SPHN</name>
<dbReference type="EMBL" id="ATDP01000082">
    <property type="protein sequence ID" value="EQB15612.1"/>
    <property type="molecule type" value="Genomic_DNA"/>
</dbReference>
<keyword evidence="1" id="KW-0812">Transmembrane</keyword>